<sequence>PPITSRDWKETIRATLAYLERLNELWKEK</sequence>
<name>X1VHU1_9ZZZZ</name>
<protein>
    <submittedName>
        <fullName evidence="1">Uncharacterized protein</fullName>
    </submittedName>
</protein>
<proteinExistence type="predicted"/>
<organism evidence="1">
    <name type="scientific">marine sediment metagenome</name>
    <dbReference type="NCBI Taxonomy" id="412755"/>
    <lineage>
        <taxon>unclassified sequences</taxon>
        <taxon>metagenomes</taxon>
        <taxon>ecological metagenomes</taxon>
    </lineage>
</organism>
<gene>
    <name evidence="1" type="ORF">S12H4_56589</name>
</gene>
<reference evidence="1" key="1">
    <citation type="journal article" date="2014" name="Front. Microbiol.">
        <title>High frequency of phylogenetically diverse reductive dehalogenase-homologous genes in deep subseafloor sedimentary metagenomes.</title>
        <authorList>
            <person name="Kawai M."/>
            <person name="Futagami T."/>
            <person name="Toyoda A."/>
            <person name="Takaki Y."/>
            <person name="Nishi S."/>
            <person name="Hori S."/>
            <person name="Arai W."/>
            <person name="Tsubouchi T."/>
            <person name="Morono Y."/>
            <person name="Uchiyama I."/>
            <person name="Ito T."/>
            <person name="Fujiyama A."/>
            <person name="Inagaki F."/>
            <person name="Takami H."/>
        </authorList>
    </citation>
    <scope>NUCLEOTIDE SEQUENCE</scope>
    <source>
        <strain evidence="1">Expedition CK06-06</strain>
    </source>
</reference>
<comment type="caution">
    <text evidence="1">The sequence shown here is derived from an EMBL/GenBank/DDBJ whole genome shotgun (WGS) entry which is preliminary data.</text>
</comment>
<evidence type="ECO:0000313" key="1">
    <source>
        <dbReference type="EMBL" id="GAJ18087.1"/>
    </source>
</evidence>
<feature type="non-terminal residue" evidence="1">
    <location>
        <position position="1"/>
    </location>
</feature>
<dbReference type="EMBL" id="BARW01036464">
    <property type="protein sequence ID" value="GAJ18087.1"/>
    <property type="molecule type" value="Genomic_DNA"/>
</dbReference>
<accession>X1VHU1</accession>
<dbReference type="AlphaFoldDB" id="X1VHU1"/>